<dbReference type="STRING" id="1451189.CFAL_09505"/>
<dbReference type="RefSeq" id="WP_119664156.1">
    <property type="nucleotide sequence ID" value="NZ_QXJK01000001.1"/>
</dbReference>
<dbReference type="AlphaFoldDB" id="A0A418Q9Z6"/>
<dbReference type="InterPro" id="IPR025723">
    <property type="entry name" value="ArsA/GET3_ATPase-like"/>
</dbReference>
<evidence type="ECO:0000256" key="2">
    <source>
        <dbReference type="SAM" id="MobiDB-lite"/>
    </source>
</evidence>
<evidence type="ECO:0000256" key="1">
    <source>
        <dbReference type="ARBA" id="ARBA00011040"/>
    </source>
</evidence>
<dbReference type="InterPro" id="IPR016300">
    <property type="entry name" value="ATPase_ArsA/GET3"/>
</dbReference>
<dbReference type="GO" id="GO:0016887">
    <property type="term" value="F:ATP hydrolysis activity"/>
    <property type="evidence" value="ECO:0007669"/>
    <property type="project" value="InterPro"/>
</dbReference>
<dbReference type="InterPro" id="IPR003593">
    <property type="entry name" value="AAA+_ATPase"/>
</dbReference>
<dbReference type="CDD" id="cd02035">
    <property type="entry name" value="ArsA"/>
    <property type="match status" value="1"/>
</dbReference>
<name>A0A418Q9Z6_9CORY</name>
<comment type="similarity">
    <text evidence="1">Belongs to the arsA ATPase family.</text>
</comment>
<feature type="compositionally biased region" description="Low complexity" evidence="2">
    <location>
        <begin position="200"/>
        <end position="216"/>
    </location>
</feature>
<protein>
    <submittedName>
        <fullName evidence="4">ArsA family ATPase</fullName>
    </submittedName>
</protein>
<dbReference type="Proteomes" id="UP000285278">
    <property type="component" value="Unassembled WGS sequence"/>
</dbReference>
<dbReference type="SMART" id="SM00382">
    <property type="entry name" value="AAA"/>
    <property type="match status" value="1"/>
</dbReference>
<dbReference type="Pfam" id="PF02374">
    <property type="entry name" value="ArsA_ATPase"/>
    <property type="match status" value="1"/>
</dbReference>
<proteinExistence type="inferred from homology"/>
<evidence type="ECO:0000313" key="5">
    <source>
        <dbReference type="Proteomes" id="UP000285278"/>
    </source>
</evidence>
<dbReference type="PANTHER" id="PTHR10803">
    <property type="entry name" value="ARSENICAL PUMP-DRIVING ATPASE ARSENITE-TRANSLOCATING ATPASE"/>
    <property type="match status" value="1"/>
</dbReference>
<keyword evidence="5" id="KW-1185">Reference proteome</keyword>
<dbReference type="GO" id="GO:0005524">
    <property type="term" value="F:ATP binding"/>
    <property type="evidence" value="ECO:0007669"/>
    <property type="project" value="InterPro"/>
</dbReference>
<dbReference type="OrthoDB" id="9780677at2"/>
<dbReference type="NCBIfam" id="TIGR00345">
    <property type="entry name" value="GET3_arsA_TRC40"/>
    <property type="match status" value="1"/>
</dbReference>
<comment type="caution">
    <text evidence="4">The sequence shown here is derived from an EMBL/GenBank/DDBJ whole genome shotgun (WGS) entry which is preliminary data.</text>
</comment>
<feature type="domain" description="AAA+ ATPase" evidence="3">
    <location>
        <begin position="8"/>
        <end position="249"/>
    </location>
</feature>
<dbReference type="EMBL" id="QXJK01000001">
    <property type="protein sequence ID" value="RIX36840.1"/>
    <property type="molecule type" value="Genomic_DNA"/>
</dbReference>
<feature type="region of interest" description="Disordered" evidence="2">
    <location>
        <begin position="191"/>
        <end position="216"/>
    </location>
</feature>
<dbReference type="SUPFAM" id="SSF52540">
    <property type="entry name" value="P-loop containing nucleoside triphosphate hydrolases"/>
    <property type="match status" value="1"/>
</dbReference>
<accession>A0A418Q9Z6</accession>
<evidence type="ECO:0000259" key="3">
    <source>
        <dbReference type="SMART" id="SM00382"/>
    </source>
</evidence>
<evidence type="ECO:0000313" key="4">
    <source>
        <dbReference type="EMBL" id="RIX36840.1"/>
    </source>
</evidence>
<sequence>MLLASAAQTPVMFFGGKGGVGKTTTAAATAVALATHPLADRGRRVLLISTDPAHNVGHVLHAEVGNQITTVPLGSGSATIDALEINPDQVASEHFDDMADVMQRMLPAIQARRIKQHIAMAATSPGAHEAALLERLARVVLEAVEKYDHVIVDTAPSGHTSRLLDLPTQLTQWVDALLGQRDRAERFTDAAEHLDHRARSQSSSRPSSRPSSRNQRIRQIITARRDVFQRFAALLTDPERCQFFLVLAPERMPVLETIELARQLGTTGVHVGGCVVNRCSPTDAGEFLAARAQMERQFLDQLRAGLPQAPAWTIPLLPGDVTGPRALWGVAEYLAREP</sequence>
<dbReference type="InterPro" id="IPR027417">
    <property type="entry name" value="P-loop_NTPase"/>
</dbReference>
<organism evidence="4 5">
    <name type="scientific">Corynebacterium falsenii</name>
    <dbReference type="NCBI Taxonomy" id="108486"/>
    <lineage>
        <taxon>Bacteria</taxon>
        <taxon>Bacillati</taxon>
        <taxon>Actinomycetota</taxon>
        <taxon>Actinomycetes</taxon>
        <taxon>Mycobacteriales</taxon>
        <taxon>Corynebacteriaceae</taxon>
        <taxon>Corynebacterium</taxon>
    </lineage>
</organism>
<reference evidence="4 5" key="1">
    <citation type="submission" date="2018-09" db="EMBL/GenBank/DDBJ databases">
        <title>Optimization and identification of Corynebacterium falsenii FN1-14 from fish paste.</title>
        <authorList>
            <person name="Daroonpunt R."/>
            <person name="Tanasupawat S."/>
        </authorList>
    </citation>
    <scope>NUCLEOTIDE SEQUENCE [LARGE SCALE GENOMIC DNA]</scope>
    <source>
        <strain evidence="4 5">FN1-14</strain>
    </source>
</reference>
<dbReference type="Gene3D" id="3.40.50.300">
    <property type="entry name" value="P-loop containing nucleotide triphosphate hydrolases"/>
    <property type="match status" value="1"/>
</dbReference>
<gene>
    <name evidence="4" type="ORF">D3M95_01140</name>
</gene>
<dbReference type="PANTHER" id="PTHR10803:SF3">
    <property type="entry name" value="ATPASE GET3"/>
    <property type="match status" value="1"/>
</dbReference>